<reference evidence="1 2" key="1">
    <citation type="submission" date="2015-09" db="EMBL/GenBank/DDBJ databases">
        <title>Genome sequencing project for genomic taxonomy and phylogenomics of Bacillus-like bacteria.</title>
        <authorList>
            <person name="Liu B."/>
            <person name="Wang J."/>
            <person name="Zhu Y."/>
            <person name="Liu G."/>
            <person name="Chen Q."/>
            <person name="Chen Z."/>
            <person name="Lan J."/>
            <person name="Che J."/>
            <person name="Ge C."/>
            <person name="Shi H."/>
            <person name="Pan Z."/>
            <person name="Liu X."/>
        </authorList>
    </citation>
    <scope>NUCLEOTIDE SEQUENCE [LARGE SCALE GENOMIC DNA]</scope>
    <source>
        <strain evidence="1 2">LMG 18435</strain>
    </source>
</reference>
<protein>
    <recommendedName>
        <fullName evidence="3">DUF2508 family protein</fullName>
    </recommendedName>
</protein>
<dbReference type="Proteomes" id="UP000051888">
    <property type="component" value="Unassembled WGS sequence"/>
</dbReference>
<gene>
    <name evidence="1" type="ORF">AN964_20430</name>
</gene>
<comment type="caution">
    <text evidence="1">The sequence shown here is derived from an EMBL/GenBank/DDBJ whole genome shotgun (WGS) entry which is preliminary data.</text>
</comment>
<name>A0A0Q3TB89_9BACI</name>
<dbReference type="Pfam" id="PF10704">
    <property type="entry name" value="DUF2508"/>
    <property type="match status" value="1"/>
</dbReference>
<dbReference type="STRING" id="157838.AN964_20430"/>
<organism evidence="1 2">
    <name type="scientific">Heyndrickxia shackletonii</name>
    <dbReference type="NCBI Taxonomy" id="157838"/>
    <lineage>
        <taxon>Bacteria</taxon>
        <taxon>Bacillati</taxon>
        <taxon>Bacillota</taxon>
        <taxon>Bacilli</taxon>
        <taxon>Bacillales</taxon>
        <taxon>Bacillaceae</taxon>
        <taxon>Heyndrickxia</taxon>
    </lineage>
</organism>
<keyword evidence="2" id="KW-1185">Reference proteome</keyword>
<dbReference type="AlphaFoldDB" id="A0A0Q3TB89"/>
<evidence type="ECO:0008006" key="3">
    <source>
        <dbReference type="Google" id="ProtNLM"/>
    </source>
</evidence>
<dbReference type="InterPro" id="IPR019644">
    <property type="entry name" value="DUF2508"/>
</dbReference>
<dbReference type="EMBL" id="LJJC01000006">
    <property type="protein sequence ID" value="KQL51350.1"/>
    <property type="molecule type" value="Genomic_DNA"/>
</dbReference>
<dbReference type="RefSeq" id="WP_055741656.1">
    <property type="nucleotide sequence ID" value="NZ_JAAIWL010000063.1"/>
</dbReference>
<evidence type="ECO:0000313" key="1">
    <source>
        <dbReference type="EMBL" id="KQL51350.1"/>
    </source>
</evidence>
<evidence type="ECO:0000313" key="2">
    <source>
        <dbReference type="Proteomes" id="UP000051888"/>
    </source>
</evidence>
<dbReference type="OrthoDB" id="2166610at2"/>
<proteinExistence type="predicted"/>
<sequence length="71" mass="8876">MFGRKQKLREEYDQKLINLMTTARKDWIHQKSLVDMSFEYDEELNYYKMTAEAKYFFLFREAKKRNLRIKV</sequence>
<accession>A0A0Q3TB89</accession>
<dbReference type="PATRIC" id="fig|157838.3.peg.4500"/>